<sequence length="106" mass="11551">VRAQPLPPPRRLRCGRRPGRAHHHDGAHGHPSALPLLSAEQPLRAATPRPPPPRPLRSRPVHGLRHHQPRGDRHGDGSGDGDCSGVPPRRLRRCGESGSVHRRAAV</sequence>
<evidence type="ECO:0000256" key="1">
    <source>
        <dbReference type="SAM" id="MobiDB-lite"/>
    </source>
</evidence>
<protein>
    <submittedName>
        <fullName evidence="2">Uncharacterized protein</fullName>
    </submittedName>
</protein>
<proteinExistence type="predicted"/>
<gene>
    <name evidence="2" type="ORF">AVDCRST_MAG50-1422</name>
</gene>
<reference evidence="2" key="1">
    <citation type="submission" date="2020-02" db="EMBL/GenBank/DDBJ databases">
        <authorList>
            <person name="Meier V. D."/>
        </authorList>
    </citation>
    <scope>NUCLEOTIDE SEQUENCE</scope>
    <source>
        <strain evidence="2">AVDCRST_MAG50</strain>
    </source>
</reference>
<feature type="non-terminal residue" evidence="2">
    <location>
        <position position="106"/>
    </location>
</feature>
<evidence type="ECO:0000313" key="2">
    <source>
        <dbReference type="EMBL" id="CAA9236394.1"/>
    </source>
</evidence>
<feature type="compositionally biased region" description="Basic residues" evidence="1">
    <location>
        <begin position="56"/>
        <end position="68"/>
    </location>
</feature>
<feature type="non-terminal residue" evidence="2">
    <location>
        <position position="1"/>
    </location>
</feature>
<name>A0A6J4I0C7_9ACTN</name>
<accession>A0A6J4I0C7</accession>
<dbReference type="AlphaFoldDB" id="A0A6J4I0C7"/>
<dbReference type="EMBL" id="CADCTF010000078">
    <property type="protein sequence ID" value="CAA9236394.1"/>
    <property type="molecule type" value="Genomic_DNA"/>
</dbReference>
<feature type="compositionally biased region" description="Basic residues" evidence="1">
    <location>
        <begin position="10"/>
        <end position="25"/>
    </location>
</feature>
<feature type="region of interest" description="Disordered" evidence="1">
    <location>
        <begin position="1"/>
        <end position="106"/>
    </location>
</feature>
<organism evidence="2">
    <name type="scientific">uncultured Acidimicrobiales bacterium</name>
    <dbReference type="NCBI Taxonomy" id="310071"/>
    <lineage>
        <taxon>Bacteria</taxon>
        <taxon>Bacillati</taxon>
        <taxon>Actinomycetota</taxon>
        <taxon>Acidimicrobiia</taxon>
        <taxon>Acidimicrobiales</taxon>
        <taxon>environmental samples</taxon>
    </lineage>
</organism>